<dbReference type="EMBL" id="MN738912">
    <property type="protein sequence ID" value="QHT30766.1"/>
    <property type="molecule type" value="Genomic_DNA"/>
</dbReference>
<proteinExistence type="predicted"/>
<accession>A0A6C0ENL7</accession>
<name>A0A6C0ENL7_9ZZZZ</name>
<evidence type="ECO:0000256" key="1">
    <source>
        <dbReference type="SAM" id="MobiDB-lite"/>
    </source>
</evidence>
<reference evidence="2" key="1">
    <citation type="journal article" date="2020" name="Nature">
        <title>Giant virus diversity and host interactions through global metagenomics.</title>
        <authorList>
            <person name="Schulz F."/>
            <person name="Roux S."/>
            <person name="Paez-Espino D."/>
            <person name="Jungbluth S."/>
            <person name="Walsh D.A."/>
            <person name="Denef V.J."/>
            <person name="McMahon K.D."/>
            <person name="Konstantinidis K.T."/>
            <person name="Eloe-Fadrosh E.A."/>
            <person name="Kyrpides N.C."/>
            <person name="Woyke T."/>
        </authorList>
    </citation>
    <scope>NUCLEOTIDE SEQUENCE</scope>
    <source>
        <strain evidence="2">GVMAG-M-3300009151-50</strain>
    </source>
</reference>
<organism evidence="2">
    <name type="scientific">viral metagenome</name>
    <dbReference type="NCBI Taxonomy" id="1070528"/>
    <lineage>
        <taxon>unclassified sequences</taxon>
        <taxon>metagenomes</taxon>
        <taxon>organismal metagenomes</taxon>
    </lineage>
</organism>
<feature type="region of interest" description="Disordered" evidence="1">
    <location>
        <begin position="111"/>
        <end position="130"/>
    </location>
</feature>
<evidence type="ECO:0000313" key="2">
    <source>
        <dbReference type="EMBL" id="QHT30766.1"/>
    </source>
</evidence>
<protein>
    <submittedName>
        <fullName evidence="2">Uncharacterized protein</fullName>
    </submittedName>
</protein>
<dbReference type="AlphaFoldDB" id="A0A6C0ENL7"/>
<sequence>MLFVLSEIHKYREFCESFRNTHEGLTFLDLSKVQSNQLANEVDSVVGHHTNCCVFLGYLEPGWMLDPTHQTRMRKLFRKFPVAMVTNFVESIPFSWKNEIDTFYTDSHVNKNGSPDTLNNGSSIQDQSEL</sequence>